<evidence type="ECO:0000256" key="6">
    <source>
        <dbReference type="ARBA" id="ARBA00023170"/>
    </source>
</evidence>
<reference evidence="9 10" key="1">
    <citation type="submission" date="2019-01" db="EMBL/GenBank/DDBJ databases">
        <authorList>
            <person name="Sayadi A."/>
        </authorList>
    </citation>
    <scope>NUCLEOTIDE SEQUENCE [LARGE SCALE GENOMIC DNA]</scope>
</reference>
<evidence type="ECO:0000313" key="10">
    <source>
        <dbReference type="Proteomes" id="UP000410492"/>
    </source>
</evidence>
<name>A0A653DQ37_CALMS</name>
<accession>A0A653DQ37</accession>
<dbReference type="GO" id="GO:0050909">
    <property type="term" value="P:sensory perception of taste"/>
    <property type="evidence" value="ECO:0007669"/>
    <property type="project" value="InterPro"/>
</dbReference>
<dbReference type="GO" id="GO:0007635">
    <property type="term" value="P:chemosensory behavior"/>
    <property type="evidence" value="ECO:0007669"/>
    <property type="project" value="TreeGrafter"/>
</dbReference>
<dbReference type="Pfam" id="PF08395">
    <property type="entry name" value="7tm_7"/>
    <property type="match status" value="1"/>
</dbReference>
<dbReference type="GO" id="GO:0005886">
    <property type="term" value="C:plasma membrane"/>
    <property type="evidence" value="ECO:0007669"/>
    <property type="project" value="UniProtKB-SubCell"/>
</dbReference>
<keyword evidence="10" id="KW-1185">Reference proteome</keyword>
<keyword evidence="2" id="KW-1003">Cell membrane</keyword>
<dbReference type="PANTHER" id="PTHR21143:SF133">
    <property type="entry name" value="GUSTATORY AND PHEROMONE RECEPTOR 32A-RELATED"/>
    <property type="match status" value="1"/>
</dbReference>
<evidence type="ECO:0008006" key="11">
    <source>
        <dbReference type="Google" id="ProtNLM"/>
    </source>
</evidence>
<dbReference type="GO" id="GO:0030424">
    <property type="term" value="C:axon"/>
    <property type="evidence" value="ECO:0007669"/>
    <property type="project" value="TreeGrafter"/>
</dbReference>
<feature type="transmembrane region" description="Helical" evidence="8">
    <location>
        <begin position="21"/>
        <end position="46"/>
    </location>
</feature>
<gene>
    <name evidence="9" type="ORF">CALMAC_LOCUS19196</name>
</gene>
<evidence type="ECO:0000256" key="5">
    <source>
        <dbReference type="ARBA" id="ARBA00023136"/>
    </source>
</evidence>
<keyword evidence="4 8" id="KW-1133">Transmembrane helix</keyword>
<dbReference type="GO" id="GO:0007165">
    <property type="term" value="P:signal transduction"/>
    <property type="evidence" value="ECO:0007669"/>
    <property type="project" value="UniProtKB-KW"/>
</dbReference>
<keyword evidence="5 8" id="KW-0472">Membrane</keyword>
<dbReference type="EMBL" id="CAACVG010013491">
    <property type="protein sequence ID" value="VEN61918.1"/>
    <property type="molecule type" value="Genomic_DNA"/>
</dbReference>
<dbReference type="InterPro" id="IPR013604">
    <property type="entry name" value="7TM_chemorcpt"/>
</dbReference>
<evidence type="ECO:0000313" key="9">
    <source>
        <dbReference type="EMBL" id="VEN61918.1"/>
    </source>
</evidence>
<feature type="transmembrane region" description="Helical" evidence="8">
    <location>
        <begin position="146"/>
        <end position="166"/>
    </location>
</feature>
<keyword evidence="6" id="KW-0675">Receptor</keyword>
<dbReference type="OrthoDB" id="6366728at2759"/>
<dbReference type="Proteomes" id="UP000410492">
    <property type="component" value="Unassembled WGS sequence"/>
</dbReference>
<evidence type="ECO:0000256" key="8">
    <source>
        <dbReference type="SAM" id="Phobius"/>
    </source>
</evidence>
<proteinExistence type="predicted"/>
<protein>
    <recommendedName>
        <fullName evidence="11">Gustatory receptor</fullName>
    </recommendedName>
</protein>
<dbReference type="GO" id="GO:0030425">
    <property type="term" value="C:dendrite"/>
    <property type="evidence" value="ECO:0007669"/>
    <property type="project" value="TreeGrafter"/>
</dbReference>
<evidence type="ECO:0000256" key="7">
    <source>
        <dbReference type="ARBA" id="ARBA00023224"/>
    </source>
</evidence>
<dbReference type="GO" id="GO:0008049">
    <property type="term" value="P:male courtship behavior"/>
    <property type="evidence" value="ECO:0007669"/>
    <property type="project" value="TreeGrafter"/>
</dbReference>
<dbReference type="PANTHER" id="PTHR21143">
    <property type="entry name" value="INVERTEBRATE GUSTATORY RECEPTOR"/>
    <property type="match status" value="1"/>
</dbReference>
<keyword evidence="7" id="KW-0807">Transducer</keyword>
<evidence type="ECO:0000256" key="4">
    <source>
        <dbReference type="ARBA" id="ARBA00022989"/>
    </source>
</evidence>
<feature type="transmembrane region" description="Helical" evidence="8">
    <location>
        <begin position="66"/>
        <end position="83"/>
    </location>
</feature>
<keyword evidence="3 8" id="KW-0812">Transmembrane</keyword>
<sequence>MQLLKQKLYDLSRMHCKLCRLIRKLNSSAGFTIFHCLLSTSVYLVVTMFRIHLQLFQQKDLENKHTITYLNLFVWLATYICELRSIVHHSVKLSETANKTPVQLHQLRNKVNLYDVELDGHIQIYSLHLLQQKVSLSAWGFFELDYSLIFTTFGGVLTYLVILIQLDESSSNDEEALSNSTTSTILP</sequence>
<dbReference type="AlphaFoldDB" id="A0A653DQ37"/>
<dbReference type="GO" id="GO:0043025">
    <property type="term" value="C:neuronal cell body"/>
    <property type="evidence" value="ECO:0007669"/>
    <property type="project" value="TreeGrafter"/>
</dbReference>
<organism evidence="9 10">
    <name type="scientific">Callosobruchus maculatus</name>
    <name type="common">Southern cowpea weevil</name>
    <name type="synonym">Pulse bruchid</name>
    <dbReference type="NCBI Taxonomy" id="64391"/>
    <lineage>
        <taxon>Eukaryota</taxon>
        <taxon>Metazoa</taxon>
        <taxon>Ecdysozoa</taxon>
        <taxon>Arthropoda</taxon>
        <taxon>Hexapoda</taxon>
        <taxon>Insecta</taxon>
        <taxon>Pterygota</taxon>
        <taxon>Neoptera</taxon>
        <taxon>Endopterygota</taxon>
        <taxon>Coleoptera</taxon>
        <taxon>Polyphaga</taxon>
        <taxon>Cucujiformia</taxon>
        <taxon>Chrysomeloidea</taxon>
        <taxon>Chrysomelidae</taxon>
        <taxon>Bruchinae</taxon>
        <taxon>Bruchini</taxon>
        <taxon>Callosobruchus</taxon>
    </lineage>
</organism>
<comment type="subcellular location">
    <subcellularLocation>
        <location evidence="1">Cell membrane</location>
        <topology evidence="1">Multi-pass membrane protein</topology>
    </subcellularLocation>
</comment>
<evidence type="ECO:0000256" key="1">
    <source>
        <dbReference type="ARBA" id="ARBA00004651"/>
    </source>
</evidence>
<evidence type="ECO:0000256" key="3">
    <source>
        <dbReference type="ARBA" id="ARBA00022692"/>
    </source>
</evidence>
<evidence type="ECO:0000256" key="2">
    <source>
        <dbReference type="ARBA" id="ARBA00022475"/>
    </source>
</evidence>